<name>A0ABT5F2E8_9BACT</name>
<organism evidence="2 3">
    <name type="scientific">Polyangium mundeleinium</name>
    <dbReference type="NCBI Taxonomy" id="2995306"/>
    <lineage>
        <taxon>Bacteria</taxon>
        <taxon>Pseudomonadati</taxon>
        <taxon>Myxococcota</taxon>
        <taxon>Polyangia</taxon>
        <taxon>Polyangiales</taxon>
        <taxon>Polyangiaceae</taxon>
        <taxon>Polyangium</taxon>
    </lineage>
</organism>
<accession>A0ABT5F2E8</accession>
<evidence type="ECO:0000313" key="3">
    <source>
        <dbReference type="Proteomes" id="UP001221411"/>
    </source>
</evidence>
<feature type="domain" description="HTH cro/C1-type" evidence="1">
    <location>
        <begin position="24"/>
        <end position="81"/>
    </location>
</feature>
<dbReference type="InterPro" id="IPR001387">
    <property type="entry name" value="Cro/C1-type_HTH"/>
</dbReference>
<evidence type="ECO:0000259" key="1">
    <source>
        <dbReference type="SMART" id="SM00530"/>
    </source>
</evidence>
<dbReference type="CDD" id="cd00093">
    <property type="entry name" value="HTH_XRE"/>
    <property type="match status" value="1"/>
</dbReference>
<dbReference type="EMBL" id="JAQNDO010000001">
    <property type="protein sequence ID" value="MDC0747789.1"/>
    <property type="molecule type" value="Genomic_DNA"/>
</dbReference>
<evidence type="ECO:0000313" key="2">
    <source>
        <dbReference type="EMBL" id="MDC0747789.1"/>
    </source>
</evidence>
<sequence length="87" mass="9310">MTEHDHDQEPPSIPAILSAEQAARVRKALTAYATGKTRREVAKAIGFARMYICAFLRGEVPCSDVLASRIARAVGVDLVALVRGGST</sequence>
<dbReference type="SUPFAM" id="SSF47413">
    <property type="entry name" value="lambda repressor-like DNA-binding domains"/>
    <property type="match status" value="1"/>
</dbReference>
<protein>
    <submittedName>
        <fullName evidence="2">Helix-turn-helix transcriptional regulator</fullName>
    </submittedName>
</protein>
<reference evidence="2 3" key="1">
    <citation type="submission" date="2022-11" db="EMBL/GenBank/DDBJ databases">
        <title>Minimal conservation of predation-associated metabolite biosynthetic gene clusters underscores biosynthetic potential of Myxococcota including descriptions for ten novel species: Archangium lansinium sp. nov., Myxococcus landrumus sp. nov., Nannocystis bai.</title>
        <authorList>
            <person name="Ahearne A."/>
            <person name="Stevens C."/>
            <person name="Dowd S."/>
        </authorList>
    </citation>
    <scope>NUCLEOTIDE SEQUENCE [LARGE SCALE GENOMIC DNA]</scope>
    <source>
        <strain evidence="2 3">RJM3</strain>
    </source>
</reference>
<dbReference type="Gene3D" id="1.10.260.40">
    <property type="entry name" value="lambda repressor-like DNA-binding domains"/>
    <property type="match status" value="1"/>
</dbReference>
<dbReference type="Proteomes" id="UP001221411">
    <property type="component" value="Unassembled WGS sequence"/>
</dbReference>
<keyword evidence="3" id="KW-1185">Reference proteome</keyword>
<comment type="caution">
    <text evidence="2">The sequence shown here is derived from an EMBL/GenBank/DDBJ whole genome shotgun (WGS) entry which is preliminary data.</text>
</comment>
<gene>
    <name evidence="2" type="ORF">POL67_41035</name>
</gene>
<dbReference type="SMART" id="SM00530">
    <property type="entry name" value="HTH_XRE"/>
    <property type="match status" value="1"/>
</dbReference>
<proteinExistence type="predicted"/>
<dbReference type="InterPro" id="IPR010982">
    <property type="entry name" value="Lambda_DNA-bd_dom_sf"/>
</dbReference>
<dbReference type="RefSeq" id="WP_271926448.1">
    <property type="nucleotide sequence ID" value="NZ_JAQNDO010000001.1"/>
</dbReference>